<evidence type="ECO:0000313" key="17">
    <source>
        <dbReference type="WBParaSite" id="SVE_0245000.1"/>
    </source>
</evidence>
<evidence type="ECO:0000256" key="3">
    <source>
        <dbReference type="ARBA" id="ARBA00022723"/>
    </source>
</evidence>
<dbReference type="GO" id="GO:0046872">
    <property type="term" value="F:metal ion binding"/>
    <property type="evidence" value="ECO:0007669"/>
    <property type="project" value="UniProtKB-KW"/>
</dbReference>
<evidence type="ECO:0000256" key="12">
    <source>
        <dbReference type="ARBA" id="ARBA00047963"/>
    </source>
</evidence>
<evidence type="ECO:0000256" key="10">
    <source>
        <dbReference type="ARBA" id="ARBA00044980"/>
    </source>
</evidence>
<dbReference type="FunFam" id="3.90.850.10:FF:000003">
    <property type="entry name" value="Fumarylacetoacetate hydrolase domain-containing 1"/>
    <property type="match status" value="1"/>
</dbReference>
<dbReference type="EC" id="3.7.1.5" evidence="5"/>
<dbReference type="Pfam" id="PF01557">
    <property type="entry name" value="FAA_hydrolase"/>
    <property type="match status" value="1"/>
</dbReference>
<evidence type="ECO:0000256" key="6">
    <source>
        <dbReference type="ARBA" id="ARBA00042340"/>
    </source>
</evidence>
<feature type="domain" description="Fumarylacetoacetase-like C-terminal" evidence="15">
    <location>
        <begin position="17"/>
        <end position="211"/>
    </location>
</feature>
<dbReference type="GO" id="GO:0050163">
    <property type="term" value="F:oxaloacetate tautomerase activity"/>
    <property type="evidence" value="ECO:0007669"/>
    <property type="project" value="UniProtKB-EC"/>
</dbReference>
<evidence type="ECO:0000256" key="11">
    <source>
        <dbReference type="ARBA" id="ARBA00047858"/>
    </source>
</evidence>
<dbReference type="GO" id="GO:0008948">
    <property type="term" value="F:oxaloacetate decarboxylase activity"/>
    <property type="evidence" value="ECO:0007669"/>
    <property type="project" value="UniProtKB-EC"/>
</dbReference>
<dbReference type="GO" id="GO:0005739">
    <property type="term" value="C:mitochondrion"/>
    <property type="evidence" value="ECO:0007669"/>
    <property type="project" value="TreeGrafter"/>
</dbReference>
<evidence type="ECO:0000256" key="14">
    <source>
        <dbReference type="ARBA" id="ARBA00048846"/>
    </source>
</evidence>
<organism evidence="16 17">
    <name type="scientific">Strongyloides venezuelensis</name>
    <name type="common">Threadworm</name>
    <dbReference type="NCBI Taxonomy" id="75913"/>
    <lineage>
        <taxon>Eukaryota</taxon>
        <taxon>Metazoa</taxon>
        <taxon>Ecdysozoa</taxon>
        <taxon>Nematoda</taxon>
        <taxon>Chromadorea</taxon>
        <taxon>Rhabditida</taxon>
        <taxon>Tylenchina</taxon>
        <taxon>Panagrolaimomorpha</taxon>
        <taxon>Strongyloidoidea</taxon>
        <taxon>Strongyloididae</taxon>
        <taxon>Strongyloides</taxon>
    </lineage>
</organism>
<dbReference type="PANTHER" id="PTHR11820">
    <property type="entry name" value="ACYLPYRUVASE"/>
    <property type="match status" value="1"/>
</dbReference>
<accession>A0A0K0F0Y3</accession>
<reference evidence="16" key="1">
    <citation type="submission" date="2014-07" db="EMBL/GenBank/DDBJ databases">
        <authorList>
            <person name="Martin A.A"/>
            <person name="De Silva N."/>
        </authorList>
    </citation>
    <scope>NUCLEOTIDE SEQUENCE</scope>
</reference>
<dbReference type="SUPFAM" id="SSF56529">
    <property type="entry name" value="FAH"/>
    <property type="match status" value="1"/>
</dbReference>
<comment type="catalytic activity">
    <reaction evidence="12">
        <text>3-fumarylpyruvate + H2O = fumarate + pyruvate + H(+)</text>
        <dbReference type="Rhea" id="RHEA:26168"/>
        <dbReference type="ChEBI" id="CHEBI:15361"/>
        <dbReference type="ChEBI" id="CHEBI:15377"/>
        <dbReference type="ChEBI" id="CHEBI:15378"/>
        <dbReference type="ChEBI" id="CHEBI:16854"/>
        <dbReference type="ChEBI" id="CHEBI:29806"/>
    </reaction>
</comment>
<dbReference type="WBParaSite" id="SVE_0245000.1">
    <property type="protein sequence ID" value="SVE_0245000.1"/>
    <property type="gene ID" value="SVE_0245000"/>
</dbReference>
<evidence type="ECO:0000256" key="2">
    <source>
        <dbReference type="ARBA" id="ARBA00012947"/>
    </source>
</evidence>
<evidence type="ECO:0000256" key="13">
    <source>
        <dbReference type="ARBA" id="ARBA00047973"/>
    </source>
</evidence>
<dbReference type="PANTHER" id="PTHR11820:SF7">
    <property type="entry name" value="ACYLPYRUVASE FAHD1, MITOCHONDRIAL"/>
    <property type="match status" value="1"/>
</dbReference>
<dbReference type="GO" id="GO:0047621">
    <property type="term" value="F:acylpyruvate hydrolase activity"/>
    <property type="evidence" value="ECO:0007669"/>
    <property type="project" value="UniProtKB-EC"/>
</dbReference>
<comment type="catalytic activity">
    <reaction evidence="8">
        <text>oxaloacetate = enol-oxaloacetate</text>
        <dbReference type="Rhea" id="RHEA:16021"/>
        <dbReference type="ChEBI" id="CHEBI:16452"/>
        <dbReference type="ChEBI" id="CHEBI:17479"/>
        <dbReference type="EC" id="5.3.2.2"/>
    </reaction>
    <physiologicalReaction direction="right-to-left" evidence="8">
        <dbReference type="Rhea" id="RHEA:16023"/>
    </physiologicalReaction>
</comment>
<dbReference type="GO" id="GO:0019752">
    <property type="term" value="P:carboxylic acid metabolic process"/>
    <property type="evidence" value="ECO:0007669"/>
    <property type="project" value="UniProtKB-ARBA"/>
</dbReference>
<dbReference type="EC" id="5.3.2.2" evidence="9"/>
<comment type="catalytic activity">
    <reaction evidence="14">
        <text>acetylpyruvate + H2O = acetate + pyruvate + H(+)</text>
        <dbReference type="Rhea" id="RHEA:16097"/>
        <dbReference type="ChEBI" id="CHEBI:15360"/>
        <dbReference type="ChEBI" id="CHEBI:15361"/>
        <dbReference type="ChEBI" id="CHEBI:15377"/>
        <dbReference type="ChEBI" id="CHEBI:15378"/>
        <dbReference type="ChEBI" id="CHEBI:30089"/>
    </reaction>
</comment>
<evidence type="ECO:0000256" key="7">
    <source>
        <dbReference type="ARBA" id="ARBA00044830"/>
    </source>
</evidence>
<evidence type="ECO:0000256" key="1">
    <source>
        <dbReference type="ARBA" id="ARBA00010211"/>
    </source>
</evidence>
<evidence type="ECO:0000256" key="9">
    <source>
        <dbReference type="ARBA" id="ARBA00044973"/>
    </source>
</evidence>
<name>A0A0K0F0Y3_STRVS</name>
<proteinExistence type="inferred from homology"/>
<protein>
    <recommendedName>
        <fullName evidence="10">Oxaloacetate tautomerase FAHD1, mitochondrial</fullName>
        <ecNumber evidence="5">3.7.1.5</ecNumber>
        <ecNumber evidence="2">4.1.1.112</ecNumber>
        <ecNumber evidence="9">5.3.2.2</ecNumber>
    </recommendedName>
    <alternativeName>
        <fullName evidence="7">Acylpyruvase FAHD1</fullName>
    </alternativeName>
    <alternativeName>
        <fullName evidence="6">Fumarylacetoacetate hydrolase domain-containing protein 1</fullName>
    </alternativeName>
    <alternativeName>
        <fullName evidence="4">Oxaloacetate decarboxylase</fullName>
    </alternativeName>
</protein>
<reference evidence="17" key="2">
    <citation type="submission" date="2015-08" db="UniProtKB">
        <authorList>
            <consortium name="WormBaseParasite"/>
        </authorList>
    </citation>
    <scope>IDENTIFICATION</scope>
</reference>
<dbReference type="GO" id="GO:0018773">
    <property type="term" value="F:acetylpyruvate hydrolase activity"/>
    <property type="evidence" value="ECO:0007669"/>
    <property type="project" value="TreeGrafter"/>
</dbReference>
<evidence type="ECO:0000256" key="8">
    <source>
        <dbReference type="ARBA" id="ARBA00044911"/>
    </source>
</evidence>
<evidence type="ECO:0000256" key="5">
    <source>
        <dbReference type="ARBA" id="ARBA00039040"/>
    </source>
</evidence>
<evidence type="ECO:0000259" key="15">
    <source>
        <dbReference type="Pfam" id="PF01557"/>
    </source>
</evidence>
<keyword evidence="16" id="KW-1185">Reference proteome</keyword>
<comment type="similarity">
    <text evidence="1">Belongs to the FAH family.</text>
</comment>
<comment type="catalytic activity">
    <reaction evidence="13">
        <text>oxaloacetate + H(+) = pyruvate + CO2</text>
        <dbReference type="Rhea" id="RHEA:15641"/>
        <dbReference type="ChEBI" id="CHEBI:15361"/>
        <dbReference type="ChEBI" id="CHEBI:15378"/>
        <dbReference type="ChEBI" id="CHEBI:16452"/>
        <dbReference type="ChEBI" id="CHEBI:16526"/>
        <dbReference type="EC" id="4.1.1.112"/>
    </reaction>
</comment>
<dbReference type="Gene3D" id="3.90.850.10">
    <property type="entry name" value="Fumarylacetoacetase-like, C-terminal domain"/>
    <property type="match status" value="1"/>
</dbReference>
<dbReference type="AlphaFoldDB" id="A0A0K0F0Y3"/>
<keyword evidence="3" id="KW-0479">Metal-binding</keyword>
<dbReference type="InterPro" id="IPR036663">
    <property type="entry name" value="Fumarylacetoacetase_C_sf"/>
</dbReference>
<comment type="catalytic activity">
    <reaction evidence="11">
        <text>a 3-acylpyruvate + H2O = a carboxylate + pyruvate + H(+)</text>
        <dbReference type="Rhea" id="RHEA:19009"/>
        <dbReference type="ChEBI" id="CHEBI:15361"/>
        <dbReference type="ChEBI" id="CHEBI:15377"/>
        <dbReference type="ChEBI" id="CHEBI:15378"/>
        <dbReference type="ChEBI" id="CHEBI:29067"/>
        <dbReference type="ChEBI" id="CHEBI:57278"/>
        <dbReference type="EC" id="3.7.1.5"/>
    </reaction>
</comment>
<sequence>MAGTSRSLSNFRHLTKKIICVGRNYGDHFKDLNSSIPKSPLLFLKSTNTIIGEEGKIQIPPGCKDLYQEVELAVIIGKKGYKIKKEEANSYIGGYSVALDMTANDFLNNARKEGEPWFLAKSFDTSCVVGSFIPKNELQNPHNIELFCNVNGELRQKCSTKAMIFDIPSLISYISQFVTLEEGDLLLTGTPSGISNVVSGDKIEFGLTDICKSKVFVA</sequence>
<dbReference type="InterPro" id="IPR011234">
    <property type="entry name" value="Fumarylacetoacetase-like_C"/>
</dbReference>
<evidence type="ECO:0000256" key="4">
    <source>
        <dbReference type="ARBA" id="ARBA00032305"/>
    </source>
</evidence>
<dbReference type="Proteomes" id="UP000035680">
    <property type="component" value="Unassembled WGS sequence"/>
</dbReference>
<evidence type="ECO:0000313" key="16">
    <source>
        <dbReference type="Proteomes" id="UP000035680"/>
    </source>
</evidence>
<dbReference type="EC" id="4.1.1.112" evidence="2"/>
<dbReference type="STRING" id="75913.A0A0K0F0Y3"/>